<dbReference type="RefSeq" id="XP_002848708.1">
    <property type="nucleotide sequence ID" value="XM_002848662.1"/>
</dbReference>
<feature type="coiled-coil region" evidence="1">
    <location>
        <begin position="333"/>
        <end position="360"/>
    </location>
</feature>
<reference evidence="4" key="1">
    <citation type="journal article" date="2012" name="MBio">
        <title>Comparative genome analysis of Trichophyton rubrum and related dermatophytes reveals candidate genes involved in infection.</title>
        <authorList>
            <person name="Martinez D.A."/>
            <person name="Oliver B.G."/>
            <person name="Graeser Y."/>
            <person name="Goldberg J.M."/>
            <person name="Li W."/>
            <person name="Martinez-Rossi N.M."/>
            <person name="Monod M."/>
            <person name="Shelest E."/>
            <person name="Barton R.C."/>
            <person name="Birch E."/>
            <person name="Brakhage A.A."/>
            <person name="Chen Z."/>
            <person name="Gurr S.J."/>
            <person name="Heiman D."/>
            <person name="Heitman J."/>
            <person name="Kosti I."/>
            <person name="Rossi A."/>
            <person name="Saif S."/>
            <person name="Samalova M."/>
            <person name="Saunders C.W."/>
            <person name="Shea T."/>
            <person name="Summerbell R.C."/>
            <person name="Xu J."/>
            <person name="Young S."/>
            <person name="Zeng Q."/>
            <person name="Birren B.W."/>
            <person name="Cuomo C.A."/>
            <person name="White T.C."/>
        </authorList>
    </citation>
    <scope>NUCLEOTIDE SEQUENCE [LARGE SCALE GENOMIC DNA]</scope>
    <source>
        <strain evidence="4">ATCC MYA-4605 / CBS 113480</strain>
    </source>
</reference>
<feature type="region of interest" description="Disordered" evidence="2">
    <location>
        <begin position="379"/>
        <end position="414"/>
    </location>
</feature>
<dbReference type="GO" id="GO:0032543">
    <property type="term" value="P:mitochondrial translation"/>
    <property type="evidence" value="ECO:0007669"/>
    <property type="project" value="TreeGrafter"/>
</dbReference>
<accession>C5FHA4</accession>
<feature type="compositionally biased region" description="Basic and acidic residues" evidence="2">
    <location>
        <begin position="398"/>
        <end position="414"/>
    </location>
</feature>
<dbReference type="OMA" id="KGTGWRY"/>
<evidence type="ECO:0000313" key="3">
    <source>
        <dbReference type="EMBL" id="EEQ28823.1"/>
    </source>
</evidence>
<dbReference type="eggNOG" id="ENOG502QVMS">
    <property type="taxonomic scope" value="Eukaryota"/>
</dbReference>
<keyword evidence="1" id="KW-0175">Coiled coil</keyword>
<sequence>MPPRLRNAQRLLNSHHIPSSQSSSICHSSTSLTSSAASSSPCQSLPRPRAFSSTPSFQVSKRRADMFRWLNGVGAVFKDPVPKSTNYLTDYENGVPVRKEEEDSDSNRGFSKDPNNPDRLQPFPLNPFFVSESVLSEELRNEIYDQVVNKGNSVRLVSVMFGVDMRRIGAVVRLVELEKRMKAELKQKKPMALPYGRAIRDMLPTTRLAGKGEKQQPHEPINDLPVHKLTEPQIFYPVSESRNFTRVDAARVFSAAPELPAAERDVAGNTPEAIAKVTRAPHNIEMVGKGANEQQVLQPADVRIPHPHMVAAAHDEVTLSSESRQRNNRFIERIKAEEKVEAFRKERRKAREEAQLTRVQPEQGRFEFRFRDVVVSRETTGLDGRGEKGVGRRYGVPHADRRRGEVKIPTKVEV</sequence>
<dbReference type="Pfam" id="PF12298">
    <property type="entry name" value="Bot1p"/>
    <property type="match status" value="1"/>
</dbReference>
<dbReference type="HOGENOM" id="CLU_049223_1_0_1"/>
<feature type="region of interest" description="Disordered" evidence="2">
    <location>
        <begin position="15"/>
        <end position="56"/>
    </location>
</feature>
<dbReference type="GO" id="GO:0003735">
    <property type="term" value="F:structural constituent of ribosome"/>
    <property type="evidence" value="ECO:0007669"/>
    <property type="project" value="TreeGrafter"/>
</dbReference>
<dbReference type="PANTHER" id="PTHR28158:SF1">
    <property type="entry name" value="SMALL RIBOSOMAL SUBUNIT PROTEIN MS45"/>
    <property type="match status" value="1"/>
</dbReference>
<dbReference type="GO" id="GO:0005763">
    <property type="term" value="C:mitochondrial small ribosomal subunit"/>
    <property type="evidence" value="ECO:0007669"/>
    <property type="project" value="TreeGrafter"/>
</dbReference>
<dbReference type="Proteomes" id="UP000002035">
    <property type="component" value="Unassembled WGS sequence"/>
</dbReference>
<proteinExistence type="predicted"/>
<evidence type="ECO:0000256" key="1">
    <source>
        <dbReference type="SAM" id="Coils"/>
    </source>
</evidence>
<keyword evidence="4" id="KW-1185">Reference proteome</keyword>
<protein>
    <recommendedName>
        <fullName evidence="5">37S ribosomal protein S35</fullName>
    </recommendedName>
</protein>
<dbReference type="GeneID" id="9222964"/>
<dbReference type="InterPro" id="IPR021036">
    <property type="entry name" value="Ribosomal_mS45"/>
</dbReference>
<organism evidence="3 4">
    <name type="scientific">Arthroderma otae (strain ATCC MYA-4605 / CBS 113480)</name>
    <name type="common">Microsporum canis</name>
    <dbReference type="NCBI Taxonomy" id="554155"/>
    <lineage>
        <taxon>Eukaryota</taxon>
        <taxon>Fungi</taxon>
        <taxon>Dikarya</taxon>
        <taxon>Ascomycota</taxon>
        <taxon>Pezizomycotina</taxon>
        <taxon>Eurotiomycetes</taxon>
        <taxon>Eurotiomycetidae</taxon>
        <taxon>Onygenales</taxon>
        <taxon>Arthrodermataceae</taxon>
        <taxon>Microsporum</taxon>
    </lineage>
</organism>
<dbReference type="PANTHER" id="PTHR28158">
    <property type="entry name" value="37S RIBOSOMAL PROTEIN S35, MITOCHONDRIAL"/>
    <property type="match status" value="1"/>
</dbReference>
<gene>
    <name evidence="3" type="ORF">MCYG_01642</name>
</gene>
<feature type="region of interest" description="Disordered" evidence="2">
    <location>
        <begin position="88"/>
        <end position="123"/>
    </location>
</feature>
<dbReference type="STRING" id="554155.C5FHA4"/>
<dbReference type="VEuPathDB" id="FungiDB:MCYG_01642"/>
<evidence type="ECO:0000313" key="4">
    <source>
        <dbReference type="Proteomes" id="UP000002035"/>
    </source>
</evidence>
<dbReference type="EMBL" id="DS995702">
    <property type="protein sequence ID" value="EEQ28823.1"/>
    <property type="molecule type" value="Genomic_DNA"/>
</dbReference>
<dbReference type="AlphaFoldDB" id="C5FHA4"/>
<name>C5FHA4_ARTOC</name>
<evidence type="ECO:0008006" key="5">
    <source>
        <dbReference type="Google" id="ProtNLM"/>
    </source>
</evidence>
<evidence type="ECO:0000256" key="2">
    <source>
        <dbReference type="SAM" id="MobiDB-lite"/>
    </source>
</evidence>
<dbReference type="OrthoDB" id="10052321at2759"/>
<feature type="compositionally biased region" description="Low complexity" evidence="2">
    <location>
        <begin position="15"/>
        <end position="45"/>
    </location>
</feature>